<keyword evidence="4" id="KW-1185">Reference proteome</keyword>
<sequence length="140" mass="16026">MKFDLSLFHFDFSVVHRYFLFFQCMFSNTLMIRFRSKIGTTFVINEMKFLRNDCDITNLSCLILFCGRSFDSLQVLAWHMSYAHQDISINSKANATCFLCGFKMSTAKVIFAKMPAASITRIFAEVYSCGESNLSISAPN</sequence>
<reference evidence="5" key="1">
    <citation type="submission" date="2017-02" db="UniProtKB">
        <authorList>
            <consortium name="WormBaseParasite"/>
        </authorList>
    </citation>
    <scope>IDENTIFICATION</scope>
</reference>
<gene>
    <name evidence="2" type="ORF">DME_LOCUS9616</name>
</gene>
<evidence type="ECO:0000313" key="5">
    <source>
        <dbReference type="WBParaSite" id="DME_0000650501-mRNA-1"/>
    </source>
</evidence>
<feature type="domain" description="C2H2-type" evidence="1">
    <location>
        <begin position="61"/>
        <end position="84"/>
    </location>
</feature>
<dbReference type="STRING" id="318479.A0A0N4UG99"/>
<evidence type="ECO:0000259" key="1">
    <source>
        <dbReference type="PROSITE" id="PS00028"/>
    </source>
</evidence>
<evidence type="ECO:0000313" key="2">
    <source>
        <dbReference type="EMBL" id="VDN59643.1"/>
    </source>
</evidence>
<dbReference type="InterPro" id="IPR013087">
    <property type="entry name" value="Znf_C2H2_type"/>
</dbReference>
<name>A0A0N4UG99_DRAME</name>
<dbReference type="WBParaSite" id="DME_0000650501-mRNA-1">
    <property type="protein sequence ID" value="DME_0000650501-mRNA-1"/>
    <property type="gene ID" value="DME_0000650501"/>
</dbReference>
<dbReference type="AlphaFoldDB" id="A0A0N4UG99"/>
<dbReference type="OrthoDB" id="5846646at2759"/>
<accession>A0A0N4UG99</accession>
<reference evidence="2 4" key="2">
    <citation type="submission" date="2018-11" db="EMBL/GenBank/DDBJ databases">
        <authorList>
            <consortium name="Pathogen Informatics"/>
        </authorList>
    </citation>
    <scope>NUCLEOTIDE SEQUENCE [LARGE SCALE GENOMIC DNA]</scope>
</reference>
<dbReference type="PROSITE" id="PS00028">
    <property type="entry name" value="ZINC_FINGER_C2H2_1"/>
    <property type="match status" value="1"/>
</dbReference>
<protein>
    <submittedName>
        <fullName evidence="5">C2H2-type domain-containing protein</fullName>
    </submittedName>
</protein>
<proteinExistence type="predicted"/>
<evidence type="ECO:0000313" key="3">
    <source>
        <dbReference type="Proteomes" id="UP000038040"/>
    </source>
</evidence>
<dbReference type="Proteomes" id="UP000038040">
    <property type="component" value="Unplaced"/>
</dbReference>
<dbReference type="Proteomes" id="UP000274756">
    <property type="component" value="Unassembled WGS sequence"/>
</dbReference>
<organism evidence="3 5">
    <name type="scientific">Dracunculus medinensis</name>
    <name type="common">Guinea worm</name>
    <dbReference type="NCBI Taxonomy" id="318479"/>
    <lineage>
        <taxon>Eukaryota</taxon>
        <taxon>Metazoa</taxon>
        <taxon>Ecdysozoa</taxon>
        <taxon>Nematoda</taxon>
        <taxon>Chromadorea</taxon>
        <taxon>Rhabditida</taxon>
        <taxon>Spirurina</taxon>
        <taxon>Dracunculoidea</taxon>
        <taxon>Dracunculidae</taxon>
        <taxon>Dracunculus</taxon>
    </lineage>
</organism>
<evidence type="ECO:0000313" key="4">
    <source>
        <dbReference type="Proteomes" id="UP000274756"/>
    </source>
</evidence>
<dbReference type="EMBL" id="UYYG01001186">
    <property type="protein sequence ID" value="VDN59643.1"/>
    <property type="molecule type" value="Genomic_DNA"/>
</dbReference>